<evidence type="ECO:0000313" key="3">
    <source>
        <dbReference type="Proteomes" id="UP000005709"/>
    </source>
</evidence>
<keyword evidence="1" id="KW-0732">Signal</keyword>
<dbReference type="AlphaFoldDB" id="C8PJ21"/>
<feature type="chain" id="PRO_5002991125" description="Tat pathway signal sequence domain protein" evidence="1">
    <location>
        <begin position="37"/>
        <end position="54"/>
    </location>
</feature>
<dbReference type="EMBL" id="ACYG01000027">
    <property type="protein sequence ID" value="EEV16926.1"/>
    <property type="molecule type" value="Genomic_DNA"/>
</dbReference>
<dbReference type="Proteomes" id="UP000005709">
    <property type="component" value="Unassembled WGS sequence"/>
</dbReference>
<sequence length="54" mass="6131">MFLRNYTKILTKRRIGAKFCSLVAFTGAMLAAAARAMYVAHFTAKFLKFKKRIG</sequence>
<proteinExistence type="predicted"/>
<protein>
    <recommendedName>
        <fullName evidence="4">Tat pathway signal sequence domain protein</fullName>
    </recommendedName>
</protein>
<accession>C8PJ21</accession>
<comment type="caution">
    <text evidence="2">The sequence shown here is derived from an EMBL/GenBank/DDBJ whole genome shotgun (WGS) entry which is preliminary data.</text>
</comment>
<organism evidence="2 3">
    <name type="scientific">Campylobacter gracilis RM3268</name>
    <dbReference type="NCBI Taxonomy" id="553220"/>
    <lineage>
        <taxon>Bacteria</taxon>
        <taxon>Pseudomonadati</taxon>
        <taxon>Campylobacterota</taxon>
        <taxon>Epsilonproteobacteria</taxon>
        <taxon>Campylobacterales</taxon>
        <taxon>Campylobacteraceae</taxon>
        <taxon>Campylobacter</taxon>
    </lineage>
</organism>
<evidence type="ECO:0000256" key="1">
    <source>
        <dbReference type="SAM" id="SignalP"/>
    </source>
</evidence>
<reference evidence="2 3" key="1">
    <citation type="submission" date="2009-07" db="EMBL/GenBank/DDBJ databases">
        <authorList>
            <person name="Madupu R."/>
            <person name="Sebastian Y."/>
            <person name="Durkin A.S."/>
            <person name="Torralba M."/>
            <person name="Methe B."/>
            <person name="Sutton G.G."/>
            <person name="Strausberg R.L."/>
            <person name="Nelson K.E."/>
        </authorList>
    </citation>
    <scope>NUCLEOTIDE SEQUENCE [LARGE SCALE GENOMIC DNA]</scope>
    <source>
        <strain evidence="2 3">RM3268</strain>
    </source>
</reference>
<keyword evidence="3" id="KW-1185">Reference proteome</keyword>
<evidence type="ECO:0000313" key="2">
    <source>
        <dbReference type="EMBL" id="EEV16926.1"/>
    </source>
</evidence>
<feature type="signal peptide" evidence="1">
    <location>
        <begin position="1"/>
        <end position="36"/>
    </location>
</feature>
<evidence type="ECO:0008006" key="4">
    <source>
        <dbReference type="Google" id="ProtNLM"/>
    </source>
</evidence>
<name>C8PJ21_9BACT</name>
<gene>
    <name evidence="2" type="ORF">CAMGR0001_1220</name>
</gene>